<dbReference type="STRING" id="1454201.NMS_1648"/>
<accession>W8VXB9</accession>
<proteinExistence type="predicted"/>
<protein>
    <recommendedName>
        <fullName evidence="3">DUF4136 domain-containing protein</fullName>
    </recommendedName>
</protein>
<evidence type="ECO:0000313" key="1">
    <source>
        <dbReference type="EMBL" id="BAO55657.1"/>
    </source>
</evidence>
<gene>
    <name evidence="1" type="ORF">NMS_1648</name>
</gene>
<name>W8VXB9_9FLAO</name>
<evidence type="ECO:0008006" key="3">
    <source>
        <dbReference type="Google" id="ProtNLM"/>
    </source>
</evidence>
<dbReference type="HOGENOM" id="CLU_3313616_0_0_10"/>
<dbReference type="KEGG" id="nmf:NMS_1648"/>
<reference evidence="1 2" key="1">
    <citation type="journal article" date="2014" name="Proc. Natl. Acad. Sci. U.S.A.">
        <title>Functional characterization of flavobacteria rhodopsins reveals a unique class of light-driven chloride pump in bacteria.</title>
        <authorList>
            <person name="Yoshizawa S."/>
            <person name="Kumagai Y."/>
            <person name="Kim H."/>
            <person name="Ogura Y."/>
            <person name="Hayashi T."/>
            <person name="Iwasaki W."/>
            <person name="DeLong E.F."/>
            <person name="Kogure K."/>
        </authorList>
    </citation>
    <scope>NUCLEOTIDE SEQUENCE [LARGE SCALE GENOMIC DNA]</scope>
    <source>
        <strain evidence="1 2">S1-08</strain>
    </source>
</reference>
<dbReference type="EMBL" id="AP014548">
    <property type="protein sequence ID" value="BAO55657.1"/>
    <property type="molecule type" value="Genomic_DNA"/>
</dbReference>
<keyword evidence="2" id="KW-1185">Reference proteome</keyword>
<dbReference type="Proteomes" id="UP000031760">
    <property type="component" value="Chromosome"/>
</dbReference>
<evidence type="ECO:0000313" key="2">
    <source>
        <dbReference type="Proteomes" id="UP000031760"/>
    </source>
</evidence>
<sequence length="39" mass="4513">MIWQGIGEAALKSTPQAKVERTNEMVREILMQFPPKNNR</sequence>
<dbReference type="AlphaFoldDB" id="W8VXB9"/>
<organism evidence="1 2">
    <name type="scientific">Nonlabens marinus S1-08</name>
    <dbReference type="NCBI Taxonomy" id="1454201"/>
    <lineage>
        <taxon>Bacteria</taxon>
        <taxon>Pseudomonadati</taxon>
        <taxon>Bacteroidota</taxon>
        <taxon>Flavobacteriia</taxon>
        <taxon>Flavobacteriales</taxon>
        <taxon>Flavobacteriaceae</taxon>
        <taxon>Nonlabens</taxon>
    </lineage>
</organism>